<name>A0A226DCC0_FOLCA</name>
<feature type="transmembrane region" description="Helical" evidence="1">
    <location>
        <begin position="47"/>
        <end position="72"/>
    </location>
</feature>
<evidence type="ECO:0000313" key="3">
    <source>
        <dbReference type="Proteomes" id="UP000198287"/>
    </source>
</evidence>
<accession>A0A226DCC0</accession>
<keyword evidence="1" id="KW-0472">Membrane</keyword>
<feature type="transmembrane region" description="Helical" evidence="1">
    <location>
        <begin position="334"/>
        <end position="359"/>
    </location>
</feature>
<comment type="caution">
    <text evidence="2">The sequence shown here is derived from an EMBL/GenBank/DDBJ whole genome shotgun (WGS) entry which is preliminary data.</text>
</comment>
<feature type="transmembrane region" description="Helical" evidence="1">
    <location>
        <begin position="84"/>
        <end position="105"/>
    </location>
</feature>
<protein>
    <submittedName>
        <fullName evidence="2">Uncharacterized protein</fullName>
    </submittedName>
</protein>
<feature type="transmembrane region" description="Helical" evidence="1">
    <location>
        <begin position="209"/>
        <end position="239"/>
    </location>
</feature>
<organism evidence="2 3">
    <name type="scientific">Folsomia candida</name>
    <name type="common">Springtail</name>
    <dbReference type="NCBI Taxonomy" id="158441"/>
    <lineage>
        <taxon>Eukaryota</taxon>
        <taxon>Metazoa</taxon>
        <taxon>Ecdysozoa</taxon>
        <taxon>Arthropoda</taxon>
        <taxon>Hexapoda</taxon>
        <taxon>Collembola</taxon>
        <taxon>Entomobryomorpha</taxon>
        <taxon>Isotomoidea</taxon>
        <taxon>Isotomidae</taxon>
        <taxon>Proisotominae</taxon>
        <taxon>Folsomia</taxon>
    </lineage>
</organism>
<sequence length="413" mass="47230">MPTPLIFYSIKQSFWCNSFLWKTPIGWDGKTNRMTYDSSSHLKYFPWYFNVFVIFYGITSACSAYVVYWQYYAPREELTIAHSVQYALLIPAGVVGAGIALVVMLHGQEAVHVVNGILEFHDMMEVYRITGQKNGLGKNNILAKFLKFVDRKFQKVGIPSIYLTNGSVDMGGLAFWVSLTGMPLVSLIVIPCSMFLYKIDVFRFPMHDMWLYFGVNYGSNPIALLFHNSLRIFLMFVFFMEAQRIYPFLMFFFGMSGQLVYENIQTILQHAKIRGSSQTVTHVWISLYIHLAMLVAVPEKQMATQIFFLMSSGLFLCAGLNFATIRFLSFGMPLLYYIVFPIFAALVLVIISSLLPLAINVHQNSAAILDIWTCSVPGGRKENPWLRKKLKSMRTIRVYVGVAGFYFYKLGED</sequence>
<dbReference type="Proteomes" id="UP000198287">
    <property type="component" value="Unassembled WGS sequence"/>
</dbReference>
<dbReference type="EMBL" id="LNIX01000023">
    <property type="protein sequence ID" value="OXA43162.1"/>
    <property type="molecule type" value="Genomic_DNA"/>
</dbReference>
<proteinExistence type="predicted"/>
<feature type="transmembrane region" description="Helical" evidence="1">
    <location>
        <begin position="245"/>
        <end position="261"/>
    </location>
</feature>
<feature type="transmembrane region" description="Helical" evidence="1">
    <location>
        <begin position="303"/>
        <end position="322"/>
    </location>
</feature>
<keyword evidence="1" id="KW-1133">Transmembrane helix</keyword>
<gene>
    <name evidence="2" type="ORF">Fcan01_22074</name>
</gene>
<reference evidence="2 3" key="1">
    <citation type="submission" date="2015-12" db="EMBL/GenBank/DDBJ databases">
        <title>The genome of Folsomia candida.</title>
        <authorList>
            <person name="Faddeeva A."/>
            <person name="Derks M.F."/>
            <person name="Anvar Y."/>
            <person name="Smit S."/>
            <person name="Van Straalen N."/>
            <person name="Roelofs D."/>
        </authorList>
    </citation>
    <scope>NUCLEOTIDE SEQUENCE [LARGE SCALE GENOMIC DNA]</scope>
    <source>
        <strain evidence="2 3">VU population</strain>
        <tissue evidence="2">Whole body</tissue>
    </source>
</reference>
<evidence type="ECO:0000256" key="1">
    <source>
        <dbReference type="SAM" id="Phobius"/>
    </source>
</evidence>
<keyword evidence="1" id="KW-0812">Transmembrane</keyword>
<evidence type="ECO:0000313" key="2">
    <source>
        <dbReference type="EMBL" id="OXA43162.1"/>
    </source>
</evidence>
<feature type="transmembrane region" description="Helical" evidence="1">
    <location>
        <begin position="173"/>
        <end position="197"/>
    </location>
</feature>
<keyword evidence="3" id="KW-1185">Reference proteome</keyword>
<dbReference type="AlphaFoldDB" id="A0A226DCC0"/>